<dbReference type="InterPro" id="IPR013786">
    <property type="entry name" value="AcylCoA_DH/ox_N"/>
</dbReference>
<dbReference type="PANTHER" id="PTHR43884">
    <property type="entry name" value="ACYL-COA DEHYDROGENASE"/>
    <property type="match status" value="1"/>
</dbReference>
<evidence type="ECO:0000256" key="1">
    <source>
        <dbReference type="ARBA" id="ARBA00001974"/>
    </source>
</evidence>
<dbReference type="GeneID" id="9670112"/>
<sequence length="438" mass="47666">MIDFTLTPSQAEARQNAREFASTILTKAAAEYSSHQDQKSRFQATRPFYSQAVKHGLVKDQVPIPLGGTSESLTHSAIVLEELFAVEPAASITIVATALGLMPLILGGTPALQEKFLKPFLSMQGEPVASLMHSEPNGTANWLEKGGRGLQTTARKVGNEWIINGEKLWTSNSAGWDEEGAALACVVCRLSDDASKPQDPNVDPASLIMILLVTPEVIANNQKGAYQVLGEPELAGHLTTSGPHTRFTEFHVPHENLLCPPGAGVPIVETAFTMSAALVGAMAVGTMRAAFDEALAFAKSDTRGGSKPIIHHQSVADKLIDCKMRIETSRLLVWKAVHTLDDPAVDWKVKLEFSMQAKIYATDCAVDCVVDAMKAVGMKSYAKDMSFPRLLNEAMCYPLFDGGNIGLRRRQIQKLMIEDEYKPWEAAYSSRVVEKGRL</sequence>
<evidence type="ECO:0008006" key="9">
    <source>
        <dbReference type="Google" id="ProtNLM"/>
    </source>
</evidence>
<feature type="domain" description="Acyl-CoA dehydrogenase/oxidase N-terminal" evidence="6">
    <location>
        <begin position="7"/>
        <end position="123"/>
    </location>
</feature>
<dbReference type="AlphaFoldDB" id="C7ZGI9"/>
<dbReference type="OrthoDB" id="10016597at2759"/>
<dbReference type="InterPro" id="IPR009075">
    <property type="entry name" value="AcylCo_DH/oxidase_C"/>
</dbReference>
<dbReference type="SUPFAM" id="SSF47203">
    <property type="entry name" value="Acyl-CoA dehydrogenase C-terminal domain-like"/>
    <property type="match status" value="1"/>
</dbReference>
<evidence type="ECO:0000256" key="2">
    <source>
        <dbReference type="ARBA" id="ARBA00009347"/>
    </source>
</evidence>
<dbReference type="GO" id="GO:0003995">
    <property type="term" value="F:acyl-CoA dehydrogenase activity"/>
    <property type="evidence" value="ECO:0007669"/>
    <property type="project" value="TreeGrafter"/>
</dbReference>
<evidence type="ECO:0000256" key="4">
    <source>
        <dbReference type="ARBA" id="ARBA00022827"/>
    </source>
</evidence>
<feature type="domain" description="Acyl-CoA dehydrogenase/oxidase C-terminal" evidence="5">
    <location>
        <begin position="262"/>
        <end position="414"/>
    </location>
</feature>
<dbReference type="Gene3D" id="2.40.110.10">
    <property type="entry name" value="Butyryl-CoA Dehydrogenase, subunit A, domain 2"/>
    <property type="match status" value="1"/>
</dbReference>
<dbReference type="eggNOG" id="KOG0140">
    <property type="taxonomic scope" value="Eukaryota"/>
</dbReference>
<protein>
    <recommendedName>
        <fullName evidence="9">Nitroalkane oxidase</fullName>
    </recommendedName>
</protein>
<dbReference type="InterPro" id="IPR046373">
    <property type="entry name" value="Acyl-CoA_Oxase/DH_mid-dom_sf"/>
</dbReference>
<evidence type="ECO:0000259" key="5">
    <source>
        <dbReference type="Pfam" id="PF00441"/>
    </source>
</evidence>
<dbReference type="SUPFAM" id="SSF56645">
    <property type="entry name" value="Acyl-CoA dehydrogenase NM domain-like"/>
    <property type="match status" value="1"/>
</dbReference>
<dbReference type="InParanoid" id="C7ZGI9"/>
<dbReference type="Proteomes" id="UP000005206">
    <property type="component" value="Chromosome 6"/>
</dbReference>
<name>C7ZGI9_FUSV7</name>
<dbReference type="KEGG" id="nhe:NECHADRAFT_81017"/>
<dbReference type="OMA" id="LTWKAAH"/>
<dbReference type="FunFam" id="2.40.110.10:FF:000022">
    <property type="entry name" value="Nitroalkane oxidase"/>
    <property type="match status" value="1"/>
</dbReference>
<dbReference type="FunFam" id="1.20.140.10:FF:000038">
    <property type="entry name" value="Nitroalkane oxidase"/>
    <property type="match status" value="1"/>
</dbReference>
<comment type="similarity">
    <text evidence="2">Belongs to the acyl-CoA dehydrogenase family.</text>
</comment>
<dbReference type="InterPro" id="IPR009100">
    <property type="entry name" value="AcylCoA_DH/oxidase_NM_dom_sf"/>
</dbReference>
<comment type="cofactor">
    <cofactor evidence="1">
        <name>FAD</name>
        <dbReference type="ChEBI" id="CHEBI:57692"/>
    </cofactor>
</comment>
<dbReference type="PANTHER" id="PTHR43884:SF12">
    <property type="entry name" value="ISOVALERYL-COA DEHYDROGENASE, MITOCHONDRIAL-RELATED"/>
    <property type="match status" value="1"/>
</dbReference>
<proteinExistence type="inferred from homology"/>
<dbReference type="HOGENOM" id="CLU_018204_3_0_1"/>
<reference evidence="7 8" key="1">
    <citation type="journal article" date="2009" name="PLoS Genet.">
        <title>The genome of Nectria haematococca: contribution of supernumerary chromosomes to gene expansion.</title>
        <authorList>
            <person name="Coleman J.J."/>
            <person name="Rounsley S.D."/>
            <person name="Rodriguez-Carres M."/>
            <person name="Kuo A."/>
            <person name="Wasmann C.C."/>
            <person name="Grimwood J."/>
            <person name="Schmutz J."/>
            <person name="Taga M."/>
            <person name="White G.J."/>
            <person name="Zhou S."/>
            <person name="Schwartz D.C."/>
            <person name="Freitag M."/>
            <person name="Ma L.J."/>
            <person name="Danchin E.G."/>
            <person name="Henrissat B."/>
            <person name="Coutinho P.M."/>
            <person name="Nelson D.R."/>
            <person name="Straney D."/>
            <person name="Napoli C.A."/>
            <person name="Barker B.M."/>
            <person name="Gribskov M."/>
            <person name="Rep M."/>
            <person name="Kroken S."/>
            <person name="Molnar I."/>
            <person name="Rensing C."/>
            <person name="Kennell J.C."/>
            <person name="Zamora J."/>
            <person name="Farman M.L."/>
            <person name="Selker E.U."/>
            <person name="Salamov A."/>
            <person name="Shapiro H."/>
            <person name="Pangilinan J."/>
            <person name="Lindquist E."/>
            <person name="Lamers C."/>
            <person name="Grigoriev I.V."/>
            <person name="Geiser D.M."/>
            <person name="Covert S.F."/>
            <person name="Temporini E."/>
            <person name="Vanetten H.D."/>
        </authorList>
    </citation>
    <scope>NUCLEOTIDE SEQUENCE [LARGE SCALE GENOMIC DNA]</scope>
    <source>
        <strain evidence="8">ATCC MYA-4622 / CBS 123669 / FGSC 9596 / NRRL 45880 / 77-13-4</strain>
    </source>
</reference>
<keyword evidence="4" id="KW-0274">FAD</keyword>
<dbReference type="Gene3D" id="1.20.140.10">
    <property type="entry name" value="Butyryl-CoA Dehydrogenase, subunit A, domain 3"/>
    <property type="match status" value="1"/>
</dbReference>
<dbReference type="FunFam" id="1.10.540.10:FF:000031">
    <property type="entry name" value="Nitroalkane oxidase"/>
    <property type="match status" value="1"/>
</dbReference>
<evidence type="ECO:0000313" key="8">
    <source>
        <dbReference type="Proteomes" id="UP000005206"/>
    </source>
</evidence>
<accession>C7ZGI9</accession>
<dbReference type="EMBL" id="GG698925">
    <property type="protein sequence ID" value="EEU36899.1"/>
    <property type="molecule type" value="Genomic_DNA"/>
</dbReference>
<gene>
    <name evidence="7" type="ORF">NECHADRAFT_81017</name>
</gene>
<evidence type="ECO:0000313" key="7">
    <source>
        <dbReference type="EMBL" id="EEU36899.1"/>
    </source>
</evidence>
<dbReference type="InterPro" id="IPR037069">
    <property type="entry name" value="AcylCoA_DH/ox_N_sf"/>
</dbReference>
<dbReference type="CDD" id="cd00567">
    <property type="entry name" value="ACAD"/>
    <property type="match status" value="1"/>
</dbReference>
<dbReference type="RefSeq" id="XP_003042612.1">
    <property type="nucleotide sequence ID" value="XM_003042566.1"/>
</dbReference>
<dbReference type="GO" id="GO:0033539">
    <property type="term" value="P:fatty acid beta-oxidation using acyl-CoA dehydrogenase"/>
    <property type="evidence" value="ECO:0007669"/>
    <property type="project" value="TreeGrafter"/>
</dbReference>
<organism evidence="7 8">
    <name type="scientific">Fusarium vanettenii (strain ATCC MYA-4622 / CBS 123669 / FGSC 9596 / NRRL 45880 / 77-13-4)</name>
    <name type="common">Fusarium solani subsp. pisi</name>
    <dbReference type="NCBI Taxonomy" id="660122"/>
    <lineage>
        <taxon>Eukaryota</taxon>
        <taxon>Fungi</taxon>
        <taxon>Dikarya</taxon>
        <taxon>Ascomycota</taxon>
        <taxon>Pezizomycotina</taxon>
        <taxon>Sordariomycetes</taxon>
        <taxon>Hypocreomycetidae</taxon>
        <taxon>Hypocreales</taxon>
        <taxon>Nectriaceae</taxon>
        <taxon>Fusarium</taxon>
        <taxon>Fusarium solani species complex</taxon>
        <taxon>Fusarium vanettenii</taxon>
    </lineage>
</organism>
<dbReference type="STRING" id="660122.C7ZGI9"/>
<dbReference type="Pfam" id="PF00441">
    <property type="entry name" value="Acyl-CoA_dh_1"/>
    <property type="match status" value="1"/>
</dbReference>
<dbReference type="Pfam" id="PF02771">
    <property type="entry name" value="Acyl-CoA_dh_N"/>
    <property type="match status" value="1"/>
</dbReference>
<keyword evidence="8" id="KW-1185">Reference proteome</keyword>
<evidence type="ECO:0000259" key="6">
    <source>
        <dbReference type="Pfam" id="PF02771"/>
    </source>
</evidence>
<dbReference type="GO" id="GO:0046359">
    <property type="term" value="P:butyrate catabolic process"/>
    <property type="evidence" value="ECO:0007669"/>
    <property type="project" value="TreeGrafter"/>
</dbReference>
<dbReference type="GO" id="GO:0050660">
    <property type="term" value="F:flavin adenine dinucleotide binding"/>
    <property type="evidence" value="ECO:0007669"/>
    <property type="project" value="InterPro"/>
</dbReference>
<evidence type="ECO:0000256" key="3">
    <source>
        <dbReference type="ARBA" id="ARBA00022630"/>
    </source>
</evidence>
<dbReference type="Gene3D" id="1.10.540.10">
    <property type="entry name" value="Acyl-CoA dehydrogenase/oxidase, N-terminal domain"/>
    <property type="match status" value="1"/>
</dbReference>
<dbReference type="VEuPathDB" id="FungiDB:NECHADRAFT_81017"/>
<dbReference type="InterPro" id="IPR036250">
    <property type="entry name" value="AcylCo_DH-like_C"/>
</dbReference>
<keyword evidence="3" id="KW-0285">Flavoprotein</keyword>